<evidence type="ECO:0000259" key="1">
    <source>
        <dbReference type="Pfam" id="PF04101"/>
    </source>
</evidence>
<dbReference type="AlphaFoldDB" id="A0A9D8PND9"/>
<gene>
    <name evidence="2" type="ORF">JW984_07860</name>
</gene>
<dbReference type="Gene3D" id="3.40.50.2000">
    <property type="entry name" value="Glycogen Phosphorylase B"/>
    <property type="match status" value="1"/>
</dbReference>
<proteinExistence type="predicted"/>
<dbReference type="EMBL" id="JAFGIX010000039">
    <property type="protein sequence ID" value="MBN1573094.1"/>
    <property type="molecule type" value="Genomic_DNA"/>
</dbReference>
<name>A0A9D8PND9_9DELT</name>
<dbReference type="Pfam" id="PF04101">
    <property type="entry name" value="Glyco_tran_28_C"/>
    <property type="match status" value="1"/>
</dbReference>
<dbReference type="InterPro" id="IPR007235">
    <property type="entry name" value="Glyco_trans_28_C"/>
</dbReference>
<comment type="caution">
    <text evidence="2">The sequence shown here is derived from an EMBL/GenBank/DDBJ whole genome shotgun (WGS) entry which is preliminary data.</text>
</comment>
<reference evidence="2" key="1">
    <citation type="journal article" date="2021" name="Environ. Microbiol.">
        <title>Genomic characterization of three novel Desulfobacterota classes expand the metabolic and phylogenetic diversity of the phylum.</title>
        <authorList>
            <person name="Murphy C.L."/>
            <person name="Biggerstaff J."/>
            <person name="Eichhorn A."/>
            <person name="Ewing E."/>
            <person name="Shahan R."/>
            <person name="Soriano D."/>
            <person name="Stewart S."/>
            <person name="VanMol K."/>
            <person name="Walker R."/>
            <person name="Walters P."/>
            <person name="Elshahed M.S."/>
            <person name="Youssef N.H."/>
        </authorList>
    </citation>
    <scope>NUCLEOTIDE SEQUENCE</scope>
    <source>
        <strain evidence="2">Zod_Metabat.24</strain>
    </source>
</reference>
<reference evidence="2" key="2">
    <citation type="submission" date="2021-01" db="EMBL/GenBank/DDBJ databases">
        <authorList>
            <person name="Hahn C.R."/>
            <person name="Youssef N.H."/>
            <person name="Elshahed M."/>
        </authorList>
    </citation>
    <scope>NUCLEOTIDE SEQUENCE</scope>
    <source>
        <strain evidence="2">Zod_Metabat.24</strain>
    </source>
</reference>
<dbReference type="GO" id="GO:0016758">
    <property type="term" value="F:hexosyltransferase activity"/>
    <property type="evidence" value="ECO:0007669"/>
    <property type="project" value="InterPro"/>
</dbReference>
<sequence>MAKILLSPLSWGLGHATRDMPIINLLIESGHEVGVAATGVAYTLLKREYPDLKFYRVEDYPSPYTRRGFSVARLLALFPLMYRNIIREHRAIDQIVKENGYDLVISDNRFGAFAKDVPSLFISHQIRFSTPGGFEAIEKATEAFNEFFHRNFDRVIIPDNPPGELSLSGKLGHAKRPGTIERAYYAGILSNIRKIDVDEDIDYLISISGPKETKRELQKVIMDQIDSLDGKKVLLMGDPESYYEEHLNGGVVVKSHASRIEMEKLLNRAKCVITRSGYTTIIELAELGGKKALLIPTPGQTEQEYLSRYYSEMGWFHSVDQRDLDLERDIAVAKEMAGLPAMPRSVENEKRLYEQVIRKSLSKG</sequence>
<organism evidence="2 3">
    <name type="scientific">Candidatus Zymogenus saltonus</name>
    <dbReference type="NCBI Taxonomy" id="2844893"/>
    <lineage>
        <taxon>Bacteria</taxon>
        <taxon>Deltaproteobacteria</taxon>
        <taxon>Candidatus Zymogenia</taxon>
        <taxon>Candidatus Zymogeniales</taxon>
        <taxon>Candidatus Zymogenaceae</taxon>
        <taxon>Candidatus Zymogenus</taxon>
    </lineage>
</organism>
<accession>A0A9D8PND9</accession>
<evidence type="ECO:0000313" key="3">
    <source>
        <dbReference type="Proteomes" id="UP000809273"/>
    </source>
</evidence>
<dbReference type="Proteomes" id="UP000809273">
    <property type="component" value="Unassembled WGS sequence"/>
</dbReference>
<evidence type="ECO:0000313" key="2">
    <source>
        <dbReference type="EMBL" id="MBN1573094.1"/>
    </source>
</evidence>
<feature type="domain" description="Glycosyl transferase family 28 C-terminal" evidence="1">
    <location>
        <begin position="261"/>
        <end position="324"/>
    </location>
</feature>
<dbReference type="SUPFAM" id="SSF53756">
    <property type="entry name" value="UDP-Glycosyltransferase/glycogen phosphorylase"/>
    <property type="match status" value="1"/>
</dbReference>
<protein>
    <recommendedName>
        <fullName evidence="1">Glycosyl transferase family 28 C-terminal domain-containing protein</fullName>
    </recommendedName>
</protein>